<dbReference type="KEGG" id="ppsr:I6J18_22915"/>
<dbReference type="Pfam" id="PF13509">
    <property type="entry name" value="S1_2"/>
    <property type="match status" value="1"/>
</dbReference>
<dbReference type="AlphaFoldDB" id="A0A974NMB9"/>
<dbReference type="Pfam" id="PF21543">
    <property type="entry name" value="CvfB_2nd"/>
    <property type="match status" value="1"/>
</dbReference>
<feature type="domain" description="Conserved virulence factor B-like winged helix" evidence="3">
    <location>
        <begin position="232"/>
        <end position="286"/>
    </location>
</feature>
<reference evidence="6 7" key="1">
    <citation type="submission" date="2021-01" db="EMBL/GenBank/DDBJ databases">
        <title>FDA dAtabase for Regulatory Grade micrObial Sequences (FDA-ARGOS): Supporting development and validation of Infectious Disease Dx tests.</title>
        <authorList>
            <person name="Nelson B."/>
            <person name="Plummer A."/>
            <person name="Tallon L."/>
            <person name="Sadzewicz L."/>
            <person name="Zhao X."/>
            <person name="Boylan J."/>
            <person name="Ott S."/>
            <person name="Bowen H."/>
            <person name="Vavikolanu K."/>
            <person name="Mehta A."/>
            <person name="Aluvathingal J."/>
            <person name="Nadendla S."/>
            <person name="Myers T."/>
            <person name="Yan Y."/>
            <person name="Sichtig H."/>
        </authorList>
    </citation>
    <scope>NUCLEOTIDE SEQUENCE [LARGE SCALE GENOMIC DNA]</scope>
    <source>
        <strain evidence="6 7">FDAARGOS_1161</strain>
    </source>
</reference>
<name>A0A974NMB9_PERPY</name>
<dbReference type="Gene3D" id="2.40.50.140">
    <property type="entry name" value="Nucleic acid-binding proteins"/>
    <property type="match status" value="2"/>
</dbReference>
<protein>
    <recommendedName>
        <fullName evidence="8">S1 motif domain-containing protein</fullName>
    </recommendedName>
</protein>
<dbReference type="RefSeq" id="WP_040376129.1">
    <property type="nucleotide sequence ID" value="NZ_CP068053.1"/>
</dbReference>
<dbReference type="Pfam" id="PF17783">
    <property type="entry name" value="WHD_CvfB"/>
    <property type="match status" value="1"/>
</dbReference>
<dbReference type="PANTHER" id="PTHR37296">
    <property type="entry name" value="CONSERVED VIRULENCE FACTOR B"/>
    <property type="match status" value="1"/>
</dbReference>
<dbReference type="InterPro" id="IPR040764">
    <property type="entry name" value="CvfB_WH"/>
</dbReference>
<dbReference type="InterPro" id="IPR012340">
    <property type="entry name" value="NA-bd_OB-fold"/>
</dbReference>
<dbReference type="InterPro" id="IPR014464">
    <property type="entry name" value="CvfB_fam"/>
</dbReference>
<dbReference type="Proteomes" id="UP000595254">
    <property type="component" value="Chromosome"/>
</dbReference>
<evidence type="ECO:0000259" key="5">
    <source>
        <dbReference type="Pfam" id="PF21543"/>
    </source>
</evidence>
<dbReference type="EMBL" id="CP068053">
    <property type="protein sequence ID" value="QQT00378.1"/>
    <property type="molecule type" value="Genomic_DNA"/>
</dbReference>
<dbReference type="PANTHER" id="PTHR37296:SF1">
    <property type="entry name" value="CONSERVED VIRULENCE FACTOR B"/>
    <property type="match status" value="1"/>
</dbReference>
<dbReference type="SUPFAM" id="SSF50249">
    <property type="entry name" value="Nucleic acid-binding proteins"/>
    <property type="match status" value="1"/>
</dbReference>
<dbReference type="InterPro" id="IPR036388">
    <property type="entry name" value="WH-like_DNA-bd_sf"/>
</dbReference>
<accession>A0A974NMB9</accession>
<evidence type="ECO:0000259" key="2">
    <source>
        <dbReference type="Pfam" id="PF13509"/>
    </source>
</evidence>
<evidence type="ECO:0000256" key="1">
    <source>
        <dbReference type="PIRNR" id="PIRNR012524"/>
    </source>
</evidence>
<organism evidence="6 7">
    <name type="scientific">Peribacillus psychrosaccharolyticus</name>
    <name type="common">Bacillus psychrosaccharolyticus</name>
    <dbReference type="NCBI Taxonomy" id="1407"/>
    <lineage>
        <taxon>Bacteria</taxon>
        <taxon>Bacillati</taxon>
        <taxon>Bacillota</taxon>
        <taxon>Bacilli</taxon>
        <taxon>Bacillales</taxon>
        <taxon>Bacillaceae</taxon>
        <taxon>Peribacillus</taxon>
    </lineage>
</organism>
<comment type="similarity">
    <text evidence="1">Belongs to the CvfB family.</text>
</comment>
<evidence type="ECO:0000313" key="6">
    <source>
        <dbReference type="EMBL" id="QQT00378.1"/>
    </source>
</evidence>
<dbReference type="Gene3D" id="1.10.10.10">
    <property type="entry name" value="Winged helix-like DNA-binding domain superfamily/Winged helix DNA-binding domain"/>
    <property type="match status" value="1"/>
</dbReference>
<proteinExistence type="inferred from homology"/>
<evidence type="ECO:0000313" key="7">
    <source>
        <dbReference type="Proteomes" id="UP000595254"/>
    </source>
</evidence>
<gene>
    <name evidence="6" type="ORF">I6J18_22915</name>
</gene>
<dbReference type="PIRSF" id="PIRSF012524">
    <property type="entry name" value="YitL_S1"/>
    <property type="match status" value="1"/>
</dbReference>
<evidence type="ECO:0008006" key="8">
    <source>
        <dbReference type="Google" id="ProtNLM"/>
    </source>
</evidence>
<sequence>MSIIEAGRVVELEVDREVEFGFFLIDETEESVLLHHNAIKEGMEVAIGDYVTVFIYVDKQGRFTATTLIPEIGFDQYAWAEVVDVERRLGVFVNIGLPKDLLVSVDDLPNIDHLWPTVGDKLYICLKTDREGRLYGKLATEDVMQEVVVEAPQKGMFNTPVSGNVYRLLLVGSFFVSQEGYRCFIHESERDQEPRLGQFVEGRVIDIKEDGSLNVSLHPFKQDKMEGDAGVIYGYLMNRGGAMPYCDKTSPDDVEFHFGISKGAFKRALGKLMKEGKVYQEDGWTYSSDRK</sequence>
<dbReference type="InterPro" id="IPR048587">
    <property type="entry name" value="CvfB_S1_3rd"/>
</dbReference>
<feature type="domain" description="Conserved virulence factor B first S1" evidence="2">
    <location>
        <begin position="7"/>
        <end position="67"/>
    </location>
</feature>
<dbReference type="InterPro" id="IPR039566">
    <property type="entry name" value="CvfB_S1_st"/>
</dbReference>
<feature type="domain" description="Conserved virulence factor B third S1" evidence="5">
    <location>
        <begin position="151"/>
        <end position="219"/>
    </location>
</feature>
<evidence type="ECO:0000259" key="3">
    <source>
        <dbReference type="Pfam" id="PF17783"/>
    </source>
</evidence>
<evidence type="ECO:0000259" key="4">
    <source>
        <dbReference type="Pfam" id="PF21191"/>
    </source>
</evidence>
<dbReference type="Pfam" id="PF21191">
    <property type="entry name" value="CvfB_1st"/>
    <property type="match status" value="1"/>
</dbReference>
<feature type="domain" description="Conserved virulence factor B second S1" evidence="4">
    <location>
        <begin position="77"/>
        <end position="137"/>
    </location>
</feature>
<keyword evidence="7" id="KW-1185">Reference proteome</keyword>
<dbReference type="InterPro" id="IPR048588">
    <property type="entry name" value="CvfB_S1_2nd"/>
</dbReference>